<evidence type="ECO:0000256" key="1">
    <source>
        <dbReference type="SAM" id="MobiDB-lite"/>
    </source>
</evidence>
<protein>
    <submittedName>
        <fullName evidence="2">Uncharacterized protein</fullName>
    </submittedName>
</protein>
<feature type="region of interest" description="Disordered" evidence="1">
    <location>
        <begin position="118"/>
        <end position="152"/>
    </location>
</feature>
<evidence type="ECO:0000313" key="2">
    <source>
        <dbReference type="EMBL" id="KAG0574303.1"/>
    </source>
</evidence>
<proteinExistence type="predicted"/>
<feature type="non-terminal residue" evidence="2">
    <location>
        <position position="152"/>
    </location>
</feature>
<organism evidence="2 3">
    <name type="scientific">Ceratodon purpureus</name>
    <name type="common">Fire moss</name>
    <name type="synonym">Dicranum purpureum</name>
    <dbReference type="NCBI Taxonomy" id="3225"/>
    <lineage>
        <taxon>Eukaryota</taxon>
        <taxon>Viridiplantae</taxon>
        <taxon>Streptophyta</taxon>
        <taxon>Embryophyta</taxon>
        <taxon>Bryophyta</taxon>
        <taxon>Bryophytina</taxon>
        <taxon>Bryopsida</taxon>
        <taxon>Dicranidae</taxon>
        <taxon>Pseudoditrichales</taxon>
        <taxon>Ditrichaceae</taxon>
        <taxon>Ceratodon</taxon>
    </lineage>
</organism>
<accession>A0A8T0HUU5</accession>
<dbReference type="Proteomes" id="UP000822688">
    <property type="component" value="Chromosome V"/>
</dbReference>
<sequence>MTGARNSSQLCYTNAFKRLAGRNRRVVLSQNVRRLSQSSNGGCDEINTHGNQPDKILGTPPDRLYLSSLQGEQALAGNRGHPGPSTRRMNHPGHSLGAEEHVVGGGCRDQLMRDAEARRNPLSEHSHDVPVLEDHLEGRQDGVAGHAAGRQN</sequence>
<gene>
    <name evidence="2" type="ORF">KC19_VG252400</name>
</gene>
<keyword evidence="3" id="KW-1185">Reference proteome</keyword>
<comment type="caution">
    <text evidence="2">The sequence shown here is derived from an EMBL/GenBank/DDBJ whole genome shotgun (WGS) entry which is preliminary data.</text>
</comment>
<feature type="compositionally biased region" description="Basic and acidic residues" evidence="1">
    <location>
        <begin position="118"/>
        <end position="140"/>
    </location>
</feature>
<dbReference type="AlphaFoldDB" id="A0A8T0HUU5"/>
<name>A0A8T0HUU5_CERPU</name>
<evidence type="ECO:0000313" key="3">
    <source>
        <dbReference type="Proteomes" id="UP000822688"/>
    </source>
</evidence>
<reference evidence="2" key="1">
    <citation type="submission" date="2020-06" db="EMBL/GenBank/DDBJ databases">
        <title>WGS assembly of Ceratodon purpureus strain R40.</title>
        <authorList>
            <person name="Carey S.B."/>
            <person name="Jenkins J."/>
            <person name="Shu S."/>
            <person name="Lovell J.T."/>
            <person name="Sreedasyam A."/>
            <person name="Maumus F."/>
            <person name="Tiley G.P."/>
            <person name="Fernandez-Pozo N."/>
            <person name="Barry K."/>
            <person name="Chen C."/>
            <person name="Wang M."/>
            <person name="Lipzen A."/>
            <person name="Daum C."/>
            <person name="Saski C.A."/>
            <person name="Payton A.C."/>
            <person name="Mcbreen J.C."/>
            <person name="Conrad R.E."/>
            <person name="Kollar L.M."/>
            <person name="Olsson S."/>
            <person name="Huttunen S."/>
            <person name="Landis J.B."/>
            <person name="Wickett N.J."/>
            <person name="Johnson M.G."/>
            <person name="Rensing S.A."/>
            <person name="Grimwood J."/>
            <person name="Schmutz J."/>
            <person name="Mcdaniel S.F."/>
        </authorList>
    </citation>
    <scope>NUCLEOTIDE SEQUENCE</scope>
    <source>
        <strain evidence="2">R40</strain>
    </source>
</reference>
<feature type="region of interest" description="Disordered" evidence="1">
    <location>
        <begin position="74"/>
        <end position="101"/>
    </location>
</feature>
<feature type="region of interest" description="Disordered" evidence="1">
    <location>
        <begin position="36"/>
        <end position="59"/>
    </location>
</feature>
<dbReference type="EMBL" id="CM026426">
    <property type="protein sequence ID" value="KAG0574303.1"/>
    <property type="molecule type" value="Genomic_DNA"/>
</dbReference>